<keyword evidence="4 7" id="KW-0694">RNA-binding</keyword>
<keyword evidence="3 7" id="KW-0378">Hydrolase</keyword>
<dbReference type="NCBIfam" id="TIGR00447">
    <property type="entry name" value="pth"/>
    <property type="match status" value="1"/>
</dbReference>
<comment type="function">
    <text evidence="7">Hydrolyzes ribosome-free peptidyl-tRNAs (with 1 or more amino acids incorporated), which drop off the ribosome during protein synthesis, or as a result of ribosome stalling.</text>
</comment>
<comment type="catalytic activity">
    <reaction evidence="7">
        <text>an N-acyl-L-alpha-aminoacyl-tRNA + H2O = an N-acyl-L-amino acid + a tRNA + H(+)</text>
        <dbReference type="Rhea" id="RHEA:54448"/>
        <dbReference type="Rhea" id="RHEA-COMP:10123"/>
        <dbReference type="Rhea" id="RHEA-COMP:13883"/>
        <dbReference type="ChEBI" id="CHEBI:15377"/>
        <dbReference type="ChEBI" id="CHEBI:15378"/>
        <dbReference type="ChEBI" id="CHEBI:59874"/>
        <dbReference type="ChEBI" id="CHEBI:78442"/>
        <dbReference type="ChEBI" id="CHEBI:138191"/>
        <dbReference type="EC" id="3.1.1.29"/>
    </reaction>
</comment>
<feature type="active site" description="Proton acceptor" evidence="7">
    <location>
        <position position="19"/>
    </location>
</feature>
<name>A0A239LG39_9BACT</name>
<dbReference type="OrthoDB" id="9800507at2"/>
<dbReference type="PANTHER" id="PTHR17224:SF1">
    <property type="entry name" value="PEPTIDYL-TRNA HYDROLASE"/>
    <property type="match status" value="1"/>
</dbReference>
<protein>
    <recommendedName>
        <fullName evidence="6 7">Peptidyl-tRNA hydrolase</fullName>
        <shortName evidence="7">Pth</shortName>
        <ecNumber evidence="1 7">3.1.1.29</ecNumber>
    </recommendedName>
</protein>
<evidence type="ECO:0000256" key="1">
    <source>
        <dbReference type="ARBA" id="ARBA00013260"/>
    </source>
</evidence>
<keyword evidence="7" id="KW-0963">Cytoplasm</keyword>
<dbReference type="SUPFAM" id="SSF53178">
    <property type="entry name" value="Peptidyl-tRNA hydrolase-like"/>
    <property type="match status" value="1"/>
</dbReference>
<dbReference type="Pfam" id="PF01195">
    <property type="entry name" value="Pept_tRNA_hydro"/>
    <property type="match status" value="1"/>
</dbReference>
<dbReference type="CDD" id="cd00462">
    <property type="entry name" value="PTH"/>
    <property type="match status" value="1"/>
</dbReference>
<reference evidence="8 9" key="1">
    <citation type="submission" date="2017-06" db="EMBL/GenBank/DDBJ databases">
        <authorList>
            <person name="Kim H.J."/>
            <person name="Triplett B.A."/>
        </authorList>
    </citation>
    <scope>NUCLEOTIDE SEQUENCE [LARGE SCALE GENOMIC DNA]</scope>
    <source>
        <strain evidence="8 9">DSM 18704</strain>
    </source>
</reference>
<organism evidence="8 9">
    <name type="scientific">Granulicella rosea</name>
    <dbReference type="NCBI Taxonomy" id="474952"/>
    <lineage>
        <taxon>Bacteria</taxon>
        <taxon>Pseudomonadati</taxon>
        <taxon>Acidobacteriota</taxon>
        <taxon>Terriglobia</taxon>
        <taxon>Terriglobales</taxon>
        <taxon>Acidobacteriaceae</taxon>
        <taxon>Granulicella</taxon>
    </lineage>
</organism>
<dbReference type="Proteomes" id="UP000198356">
    <property type="component" value="Unassembled WGS sequence"/>
</dbReference>
<dbReference type="GO" id="GO:0004045">
    <property type="term" value="F:peptidyl-tRNA hydrolase activity"/>
    <property type="evidence" value="ECO:0007669"/>
    <property type="project" value="UniProtKB-UniRule"/>
</dbReference>
<evidence type="ECO:0000256" key="5">
    <source>
        <dbReference type="ARBA" id="ARBA00038063"/>
    </source>
</evidence>
<dbReference type="PROSITE" id="PS01196">
    <property type="entry name" value="PEPT_TRNA_HYDROL_2"/>
    <property type="match status" value="1"/>
</dbReference>
<evidence type="ECO:0000313" key="8">
    <source>
        <dbReference type="EMBL" id="SNT29441.1"/>
    </source>
</evidence>
<dbReference type="EC" id="3.1.1.29" evidence="1 7"/>
<feature type="site" description="Stabilizes the basic form of H active site to accept a proton" evidence="7">
    <location>
        <position position="93"/>
    </location>
</feature>
<sequence length="207" mass="22192">MKLIVGLGNPGIEYQFTPHNAGFLAVDRIAEQCGVTVANRRGRALTAKARLAGQDVLLAKPETFMNLSGLSVAALLQELELGKPAEDLIVLYDELAIPLGQLRIRERGSAGGHNGVKSISGVLGTEEWIRIRIGVGKPPTVTGREIKAGGTNYLLAPMRRMMLEELDGVLDQAVRAVETVLTHGVGKAMNEFNRRVSGESDADPKGK</sequence>
<evidence type="ECO:0000313" key="9">
    <source>
        <dbReference type="Proteomes" id="UP000198356"/>
    </source>
</evidence>
<dbReference type="InterPro" id="IPR001328">
    <property type="entry name" value="Pept_tRNA_hydro"/>
</dbReference>
<proteinExistence type="inferred from homology"/>
<accession>A0A239LG39</accession>
<evidence type="ECO:0000256" key="7">
    <source>
        <dbReference type="HAMAP-Rule" id="MF_00083"/>
    </source>
</evidence>
<evidence type="ECO:0000256" key="3">
    <source>
        <dbReference type="ARBA" id="ARBA00022801"/>
    </source>
</evidence>
<dbReference type="GO" id="GO:0072344">
    <property type="term" value="P:rescue of stalled ribosome"/>
    <property type="evidence" value="ECO:0007669"/>
    <property type="project" value="UniProtKB-UniRule"/>
</dbReference>
<feature type="binding site" evidence="7">
    <location>
        <position position="14"/>
    </location>
    <ligand>
        <name>tRNA</name>
        <dbReference type="ChEBI" id="CHEBI:17843"/>
    </ligand>
</feature>
<dbReference type="GO" id="GO:0006515">
    <property type="term" value="P:protein quality control for misfolded or incompletely synthesized proteins"/>
    <property type="evidence" value="ECO:0007669"/>
    <property type="project" value="UniProtKB-UniRule"/>
</dbReference>
<dbReference type="GO" id="GO:0005737">
    <property type="term" value="C:cytoplasm"/>
    <property type="evidence" value="ECO:0007669"/>
    <property type="project" value="UniProtKB-SubCell"/>
</dbReference>
<dbReference type="Gene3D" id="3.40.50.1470">
    <property type="entry name" value="Peptidyl-tRNA hydrolase"/>
    <property type="match status" value="1"/>
</dbReference>
<comment type="function">
    <text evidence="7">Catalyzes the release of premature peptidyl moieties from peptidyl-tRNA molecules trapped in stalled 50S ribosomal subunits, and thus maintains levels of free tRNAs and 50S ribosomes.</text>
</comment>
<comment type="similarity">
    <text evidence="5 7">Belongs to the PTH family.</text>
</comment>
<feature type="binding site" evidence="7">
    <location>
        <position position="64"/>
    </location>
    <ligand>
        <name>tRNA</name>
        <dbReference type="ChEBI" id="CHEBI:17843"/>
    </ligand>
</feature>
<comment type="subcellular location">
    <subcellularLocation>
        <location evidence="7">Cytoplasm</location>
    </subcellularLocation>
</comment>
<dbReference type="InterPro" id="IPR018171">
    <property type="entry name" value="Pept_tRNA_hydro_CS"/>
</dbReference>
<dbReference type="AlphaFoldDB" id="A0A239LG39"/>
<dbReference type="InterPro" id="IPR036416">
    <property type="entry name" value="Pept_tRNA_hydro_sf"/>
</dbReference>
<keyword evidence="2 7" id="KW-0820">tRNA-binding</keyword>
<dbReference type="EMBL" id="FZOU01000007">
    <property type="protein sequence ID" value="SNT29441.1"/>
    <property type="molecule type" value="Genomic_DNA"/>
</dbReference>
<feature type="binding site" evidence="7">
    <location>
        <position position="114"/>
    </location>
    <ligand>
        <name>tRNA</name>
        <dbReference type="ChEBI" id="CHEBI:17843"/>
    </ligand>
</feature>
<dbReference type="PANTHER" id="PTHR17224">
    <property type="entry name" value="PEPTIDYL-TRNA HYDROLASE"/>
    <property type="match status" value="1"/>
</dbReference>
<evidence type="ECO:0000256" key="6">
    <source>
        <dbReference type="ARBA" id="ARBA00050038"/>
    </source>
</evidence>
<dbReference type="RefSeq" id="WP_089409644.1">
    <property type="nucleotide sequence ID" value="NZ_FZOU01000007.1"/>
</dbReference>
<evidence type="ECO:0000256" key="2">
    <source>
        <dbReference type="ARBA" id="ARBA00022555"/>
    </source>
</evidence>
<keyword evidence="9" id="KW-1185">Reference proteome</keyword>
<comment type="subunit">
    <text evidence="7">Monomer.</text>
</comment>
<gene>
    <name evidence="7" type="primary">pth</name>
    <name evidence="8" type="ORF">SAMN05421770_1076</name>
</gene>
<evidence type="ECO:0000256" key="4">
    <source>
        <dbReference type="ARBA" id="ARBA00022884"/>
    </source>
</evidence>
<feature type="site" description="Discriminates between blocked and unblocked aminoacyl-tRNA" evidence="7">
    <location>
        <position position="9"/>
    </location>
</feature>
<feature type="binding site" evidence="7">
    <location>
        <position position="66"/>
    </location>
    <ligand>
        <name>tRNA</name>
        <dbReference type="ChEBI" id="CHEBI:17843"/>
    </ligand>
</feature>
<dbReference type="HAMAP" id="MF_00083">
    <property type="entry name" value="Pept_tRNA_hydro_bact"/>
    <property type="match status" value="1"/>
</dbReference>
<dbReference type="GO" id="GO:0000049">
    <property type="term" value="F:tRNA binding"/>
    <property type="evidence" value="ECO:0007669"/>
    <property type="project" value="UniProtKB-UniRule"/>
</dbReference>